<keyword evidence="3" id="KW-1003">Cell membrane</keyword>
<evidence type="ECO:0000313" key="11">
    <source>
        <dbReference type="EMBL" id="ABD06403.1"/>
    </source>
</evidence>
<dbReference type="EMBL" id="CP000250">
    <property type="protein sequence ID" value="ABD06403.1"/>
    <property type="molecule type" value="Genomic_DNA"/>
</dbReference>
<feature type="transmembrane region" description="Helical" evidence="9">
    <location>
        <begin position="197"/>
        <end position="220"/>
    </location>
</feature>
<dbReference type="PANTHER" id="PTHR45138:SF9">
    <property type="entry name" value="DIGUANYLATE CYCLASE DGCM-RELATED"/>
    <property type="match status" value="1"/>
</dbReference>
<evidence type="ECO:0000259" key="10">
    <source>
        <dbReference type="PROSITE" id="PS50887"/>
    </source>
</evidence>
<dbReference type="GO" id="GO:0052621">
    <property type="term" value="F:diguanylate cyclase activity"/>
    <property type="evidence" value="ECO:0007669"/>
    <property type="project" value="UniProtKB-EC"/>
</dbReference>
<evidence type="ECO:0000256" key="1">
    <source>
        <dbReference type="ARBA" id="ARBA00004651"/>
    </source>
</evidence>
<keyword evidence="5 9" id="KW-1133">Transmembrane helix</keyword>
<proteinExistence type="predicted"/>
<feature type="transmembrane region" description="Helical" evidence="9">
    <location>
        <begin position="241"/>
        <end position="266"/>
    </location>
</feature>
<dbReference type="SMART" id="SM00267">
    <property type="entry name" value="GGDEF"/>
    <property type="match status" value="1"/>
</dbReference>
<name>Q2IZF7_RHOP2</name>
<evidence type="ECO:0000256" key="4">
    <source>
        <dbReference type="ARBA" id="ARBA00022692"/>
    </source>
</evidence>
<dbReference type="AlphaFoldDB" id="Q2IZF7"/>
<accession>Q2IZF7</accession>
<evidence type="ECO:0000256" key="2">
    <source>
        <dbReference type="ARBA" id="ARBA00012528"/>
    </source>
</evidence>
<keyword evidence="12" id="KW-1185">Reference proteome</keyword>
<dbReference type="OrthoDB" id="9812260at2"/>
<reference evidence="11 12" key="1">
    <citation type="submission" date="2006-01" db="EMBL/GenBank/DDBJ databases">
        <title>Complete sequence of Rhodopseudomonas palustris HaA2.</title>
        <authorList>
            <consortium name="US DOE Joint Genome Institute"/>
            <person name="Copeland A."/>
            <person name="Lucas S."/>
            <person name="Lapidus A."/>
            <person name="Barry K."/>
            <person name="Detter J.C."/>
            <person name="Glavina T."/>
            <person name="Hammon N."/>
            <person name="Israni S."/>
            <person name="Pitluck S."/>
            <person name="Chain P."/>
            <person name="Malfatti S."/>
            <person name="Shin M."/>
            <person name="Vergez L."/>
            <person name="Schmutz J."/>
            <person name="Larimer F."/>
            <person name="Land M."/>
            <person name="Hauser L."/>
            <person name="Pelletier D.A."/>
            <person name="Kyrpides N."/>
            <person name="Anderson I."/>
            <person name="Oda Y."/>
            <person name="Harwood C.S."/>
            <person name="Richardson P."/>
        </authorList>
    </citation>
    <scope>NUCLEOTIDE SEQUENCE [LARGE SCALE GENOMIC DNA]</scope>
    <source>
        <strain evidence="11 12">HaA2</strain>
    </source>
</reference>
<feature type="transmembrane region" description="Helical" evidence="9">
    <location>
        <begin position="158"/>
        <end position="177"/>
    </location>
</feature>
<dbReference type="CDD" id="cd01949">
    <property type="entry name" value="GGDEF"/>
    <property type="match status" value="1"/>
</dbReference>
<sequence length="753" mass="82182">MASYLETQLDFIYFFYGLAFILLGAMSFVIARVRPNLRDARLIGLFGCSHGVTEWMDMTTLIFGDSNEFAIFRSAMMTLSFIPLAEFARRGAVKLGVWMPGAWIYLPVLGVLGVVGHVDGLDAARALARYALCAPGALGTGLVMLARRHKVREAGWSIAVGLAIAFSLYGLAAGVVVEPAPFWPATIVNQAWFVGATGVPIQLVRGLIALVLAALIWGAWGRRLIHAFDCPRYTAYLQRQFYSVLAAMAAILIFGWVLTNILGGIFRTEVEREAASTASLLVNSIADAVGTADAVVRVLAASPVIAPLLVSPERANRDLARAVIDLHVETAGASRGFILDRNGHIVETTDRHDFDVLGAASHKTTVWFQSSIGGRTGRNLQIDPFSGRQSYVSSLPLHDPAGSIIGVVALEVLLEKLDARLRGFEQAFFLLDARDVVVLTSRPAQLSRTLWPRPDMVPAAPEQPSSTPHSEPLRHAVTGGEWTRFGGRRSYVLRSVVEGTPWSVVLTLPVAGITASRLLGIIITLQLALTALFYFFGRERGVRDRVQQLLRSELQERAAALARQATTDPLTGLHNRLRFNEGLAQELARVRRTGQPLSLVMFDVDHFKEVNDRYGHPTGDQVLIRLSQTAAAQLRQTDLLARWGGEEFAILLVDADLHAAVEVAENLRRLVARTPFDQIGSVTASFGVAECRPDESADSLLERADAALYRAKSNGRNRVEIDAPVIEETVALSPAESGDEPQQRSDHKKPTRA</sequence>
<dbReference type="Gene3D" id="3.30.70.270">
    <property type="match status" value="1"/>
</dbReference>
<gene>
    <name evidence="11" type="ordered locus">RPB_1695</name>
</gene>
<dbReference type="EC" id="2.7.7.65" evidence="2"/>
<feature type="transmembrane region" description="Helical" evidence="9">
    <location>
        <begin position="12"/>
        <end position="30"/>
    </location>
</feature>
<feature type="domain" description="GGDEF" evidence="10">
    <location>
        <begin position="595"/>
        <end position="724"/>
    </location>
</feature>
<dbReference type="SUPFAM" id="SSF103190">
    <property type="entry name" value="Sensory domain-like"/>
    <property type="match status" value="1"/>
</dbReference>
<dbReference type="KEGG" id="rpb:RPB_1695"/>
<comment type="catalytic activity">
    <reaction evidence="7">
        <text>2 GTP = 3',3'-c-di-GMP + 2 diphosphate</text>
        <dbReference type="Rhea" id="RHEA:24898"/>
        <dbReference type="ChEBI" id="CHEBI:33019"/>
        <dbReference type="ChEBI" id="CHEBI:37565"/>
        <dbReference type="ChEBI" id="CHEBI:58805"/>
        <dbReference type="EC" id="2.7.7.65"/>
    </reaction>
</comment>
<dbReference type="InterPro" id="IPR043128">
    <property type="entry name" value="Rev_trsase/Diguanyl_cyclase"/>
</dbReference>
<dbReference type="InterPro" id="IPR050469">
    <property type="entry name" value="Diguanylate_Cyclase"/>
</dbReference>
<evidence type="ECO:0000256" key="6">
    <source>
        <dbReference type="ARBA" id="ARBA00023136"/>
    </source>
</evidence>
<dbReference type="PANTHER" id="PTHR45138">
    <property type="entry name" value="REGULATORY COMPONENTS OF SENSORY TRANSDUCTION SYSTEM"/>
    <property type="match status" value="1"/>
</dbReference>
<dbReference type="SUPFAM" id="SSF55073">
    <property type="entry name" value="Nucleotide cyclase"/>
    <property type="match status" value="1"/>
</dbReference>
<dbReference type="InterPro" id="IPR033479">
    <property type="entry name" value="dCache_1"/>
</dbReference>
<dbReference type="Pfam" id="PF00990">
    <property type="entry name" value="GGDEF"/>
    <property type="match status" value="1"/>
</dbReference>
<evidence type="ECO:0000256" key="5">
    <source>
        <dbReference type="ARBA" id="ARBA00022989"/>
    </source>
</evidence>
<dbReference type="STRING" id="316058.RPB_1695"/>
<dbReference type="GO" id="GO:0005886">
    <property type="term" value="C:plasma membrane"/>
    <property type="evidence" value="ECO:0007669"/>
    <property type="project" value="UniProtKB-SubCell"/>
</dbReference>
<feature type="transmembrane region" description="Helical" evidence="9">
    <location>
        <begin position="69"/>
        <end position="88"/>
    </location>
</feature>
<dbReference type="HOGENOM" id="CLU_021524_0_0_5"/>
<dbReference type="Pfam" id="PF02743">
    <property type="entry name" value="dCache_1"/>
    <property type="match status" value="1"/>
</dbReference>
<dbReference type="Proteomes" id="UP000008809">
    <property type="component" value="Chromosome"/>
</dbReference>
<dbReference type="InterPro" id="IPR000160">
    <property type="entry name" value="GGDEF_dom"/>
</dbReference>
<evidence type="ECO:0000256" key="9">
    <source>
        <dbReference type="SAM" id="Phobius"/>
    </source>
</evidence>
<dbReference type="Gene3D" id="3.30.450.20">
    <property type="entry name" value="PAS domain"/>
    <property type="match status" value="1"/>
</dbReference>
<evidence type="ECO:0000256" key="3">
    <source>
        <dbReference type="ARBA" id="ARBA00022475"/>
    </source>
</evidence>
<evidence type="ECO:0000256" key="8">
    <source>
        <dbReference type="SAM" id="MobiDB-lite"/>
    </source>
</evidence>
<dbReference type="eggNOG" id="COG3706">
    <property type="taxonomic scope" value="Bacteria"/>
</dbReference>
<dbReference type="FunFam" id="3.30.70.270:FF:000001">
    <property type="entry name" value="Diguanylate cyclase domain protein"/>
    <property type="match status" value="1"/>
</dbReference>
<protein>
    <recommendedName>
        <fullName evidence="2">diguanylate cyclase</fullName>
        <ecNumber evidence="2">2.7.7.65</ecNumber>
    </recommendedName>
</protein>
<dbReference type="InterPro" id="IPR029787">
    <property type="entry name" value="Nucleotide_cyclase"/>
</dbReference>
<dbReference type="NCBIfam" id="TIGR00254">
    <property type="entry name" value="GGDEF"/>
    <property type="match status" value="1"/>
</dbReference>
<feature type="region of interest" description="Disordered" evidence="8">
    <location>
        <begin position="730"/>
        <end position="753"/>
    </location>
</feature>
<evidence type="ECO:0000313" key="12">
    <source>
        <dbReference type="Proteomes" id="UP000008809"/>
    </source>
</evidence>
<feature type="region of interest" description="Disordered" evidence="8">
    <location>
        <begin position="453"/>
        <end position="474"/>
    </location>
</feature>
<keyword evidence="4 9" id="KW-0812">Transmembrane</keyword>
<feature type="transmembrane region" description="Helical" evidence="9">
    <location>
        <begin position="127"/>
        <end position="146"/>
    </location>
</feature>
<feature type="transmembrane region" description="Helical" evidence="9">
    <location>
        <begin position="95"/>
        <end position="115"/>
    </location>
</feature>
<evidence type="ECO:0000256" key="7">
    <source>
        <dbReference type="ARBA" id="ARBA00034247"/>
    </source>
</evidence>
<comment type="subcellular location">
    <subcellularLocation>
        <location evidence="1">Cell membrane</location>
        <topology evidence="1">Multi-pass membrane protein</topology>
    </subcellularLocation>
</comment>
<keyword evidence="6 9" id="KW-0472">Membrane</keyword>
<organism evidence="11 12">
    <name type="scientific">Rhodopseudomonas palustris (strain HaA2)</name>
    <dbReference type="NCBI Taxonomy" id="316058"/>
    <lineage>
        <taxon>Bacteria</taxon>
        <taxon>Pseudomonadati</taxon>
        <taxon>Pseudomonadota</taxon>
        <taxon>Alphaproteobacteria</taxon>
        <taxon>Hyphomicrobiales</taxon>
        <taxon>Nitrobacteraceae</taxon>
        <taxon>Rhodopseudomonas</taxon>
    </lineage>
</organism>
<dbReference type="PROSITE" id="PS50887">
    <property type="entry name" value="GGDEF"/>
    <property type="match status" value="1"/>
</dbReference>
<dbReference type="RefSeq" id="WP_011440591.1">
    <property type="nucleotide sequence ID" value="NC_007778.1"/>
</dbReference>
<dbReference type="InterPro" id="IPR029151">
    <property type="entry name" value="Sensor-like_sf"/>
</dbReference>
<feature type="transmembrane region" description="Helical" evidence="9">
    <location>
        <begin position="518"/>
        <end position="537"/>
    </location>
</feature>